<organism evidence="1 2">
    <name type="scientific">Vitis vinifera</name>
    <name type="common">Grape</name>
    <dbReference type="NCBI Taxonomy" id="29760"/>
    <lineage>
        <taxon>Eukaryota</taxon>
        <taxon>Viridiplantae</taxon>
        <taxon>Streptophyta</taxon>
        <taxon>Embryophyta</taxon>
        <taxon>Tracheophyta</taxon>
        <taxon>Spermatophyta</taxon>
        <taxon>Magnoliopsida</taxon>
        <taxon>eudicotyledons</taxon>
        <taxon>Gunneridae</taxon>
        <taxon>Pentapetalae</taxon>
        <taxon>rosids</taxon>
        <taxon>Vitales</taxon>
        <taxon>Vitaceae</taxon>
        <taxon>Viteae</taxon>
        <taxon>Vitis</taxon>
    </lineage>
</organism>
<protein>
    <submittedName>
        <fullName evidence="1">Retrovirus-related Pol polyprotein from transposon RE2</fullName>
    </submittedName>
</protein>
<dbReference type="PANTHER" id="PTHR11439:SF463">
    <property type="entry name" value="REVERSE TRANSCRIPTASE TY1_COPIA-TYPE DOMAIN-CONTAINING PROTEIN"/>
    <property type="match status" value="1"/>
</dbReference>
<comment type="caution">
    <text evidence="1">The sequence shown here is derived from an EMBL/GenBank/DDBJ whole genome shotgun (WGS) entry which is preliminary data.</text>
</comment>
<reference evidence="1 2" key="1">
    <citation type="journal article" date="2018" name="PLoS Genet.">
        <title>Population sequencing reveals clonal diversity and ancestral inbreeding in the grapevine cultivar Chardonnay.</title>
        <authorList>
            <person name="Roach M.J."/>
            <person name="Johnson D.L."/>
            <person name="Bohlmann J."/>
            <person name="van Vuuren H.J."/>
            <person name="Jones S.J."/>
            <person name="Pretorius I.S."/>
            <person name="Schmidt S.A."/>
            <person name="Borneman A.R."/>
        </authorList>
    </citation>
    <scope>NUCLEOTIDE SEQUENCE [LARGE SCALE GENOMIC DNA]</scope>
    <source>
        <strain evidence="2">cv. Chardonnay</strain>
        <tissue evidence="1">Leaf</tissue>
    </source>
</reference>
<evidence type="ECO:0000313" key="2">
    <source>
        <dbReference type="Proteomes" id="UP000288805"/>
    </source>
</evidence>
<evidence type="ECO:0000313" key="1">
    <source>
        <dbReference type="EMBL" id="RVX14438.1"/>
    </source>
</evidence>
<dbReference type="PANTHER" id="PTHR11439">
    <property type="entry name" value="GAG-POL-RELATED RETROTRANSPOSON"/>
    <property type="match status" value="1"/>
</dbReference>
<gene>
    <name evidence="1" type="primary">RE2_1233</name>
    <name evidence="1" type="ORF">CK203_017237</name>
</gene>
<dbReference type="CDD" id="cd09272">
    <property type="entry name" value="RNase_HI_RT_Ty1"/>
    <property type="match status" value="1"/>
</dbReference>
<accession>A0A438JZT4</accession>
<dbReference type="EMBL" id="QGNW01000021">
    <property type="protein sequence ID" value="RVX14438.1"/>
    <property type="molecule type" value="Genomic_DNA"/>
</dbReference>
<name>A0A438JZT4_VITVI</name>
<proteinExistence type="predicted"/>
<dbReference type="Proteomes" id="UP000288805">
    <property type="component" value="Unassembled WGS sequence"/>
</dbReference>
<dbReference type="AlphaFoldDB" id="A0A438JZT4"/>
<sequence length="161" mass="18216">MMFALKDLGLLNLFLGIEVHKLQDGSLHLNQGKYATNLLERAKMLNAKSMSTCMITDTPLLARLSDPMEDPPLYRSIVGALHYVTIIRLEILYCVKQSLSIHAISLEHSLEGYFDFDWVSDLDDKRSTLGYCVYLGGNLVSWSSKKQQPISRSSIKAQYRS</sequence>